<proteinExistence type="predicted"/>
<organism evidence="1 2">
    <name type="scientific">Caerostris extrusa</name>
    <name type="common">Bark spider</name>
    <name type="synonym">Caerostris bankana</name>
    <dbReference type="NCBI Taxonomy" id="172846"/>
    <lineage>
        <taxon>Eukaryota</taxon>
        <taxon>Metazoa</taxon>
        <taxon>Ecdysozoa</taxon>
        <taxon>Arthropoda</taxon>
        <taxon>Chelicerata</taxon>
        <taxon>Arachnida</taxon>
        <taxon>Araneae</taxon>
        <taxon>Araneomorphae</taxon>
        <taxon>Entelegynae</taxon>
        <taxon>Araneoidea</taxon>
        <taxon>Araneidae</taxon>
        <taxon>Caerostris</taxon>
    </lineage>
</organism>
<evidence type="ECO:0000313" key="2">
    <source>
        <dbReference type="Proteomes" id="UP001054945"/>
    </source>
</evidence>
<dbReference type="Proteomes" id="UP001054945">
    <property type="component" value="Unassembled WGS sequence"/>
</dbReference>
<protein>
    <submittedName>
        <fullName evidence="1">Uncharacterized protein</fullName>
    </submittedName>
</protein>
<dbReference type="EMBL" id="BPLR01018472">
    <property type="protein sequence ID" value="GIY99886.1"/>
    <property type="molecule type" value="Genomic_DNA"/>
</dbReference>
<keyword evidence="2" id="KW-1185">Reference proteome</keyword>
<sequence length="140" mass="16045">MDNGLLPRFSSESSKSHRTYFDRSRLNSSFSEYEYDSPSHVSTTAVQRFSLQSCITSSSYFFSFLLAQCSFYFIFKSVSSHEVSVCRLHFEFLYLYIIHSRSHLVGPGLNNPPPPQRQPSISGKNIFVSAGKYFTRCVTH</sequence>
<dbReference type="AlphaFoldDB" id="A0AAV4Y0Y6"/>
<name>A0AAV4Y0Y6_CAEEX</name>
<accession>A0AAV4Y0Y6</accession>
<gene>
    <name evidence="1" type="ORF">CEXT_737771</name>
</gene>
<comment type="caution">
    <text evidence="1">The sequence shown here is derived from an EMBL/GenBank/DDBJ whole genome shotgun (WGS) entry which is preliminary data.</text>
</comment>
<reference evidence="1 2" key="1">
    <citation type="submission" date="2021-06" db="EMBL/GenBank/DDBJ databases">
        <title>Caerostris extrusa draft genome.</title>
        <authorList>
            <person name="Kono N."/>
            <person name="Arakawa K."/>
        </authorList>
    </citation>
    <scope>NUCLEOTIDE SEQUENCE [LARGE SCALE GENOMIC DNA]</scope>
</reference>
<evidence type="ECO:0000313" key="1">
    <source>
        <dbReference type="EMBL" id="GIY99886.1"/>
    </source>
</evidence>